<feature type="region of interest" description="Disordered" evidence="1">
    <location>
        <begin position="162"/>
        <end position="202"/>
    </location>
</feature>
<keyword evidence="4" id="KW-1185">Reference proteome</keyword>
<evidence type="ECO:0000259" key="2">
    <source>
        <dbReference type="Pfam" id="PF21821"/>
    </source>
</evidence>
<organism evidence="3 4">
    <name type="scientific">Chitiniphilus eburneus</name>
    <dbReference type="NCBI Taxonomy" id="2571148"/>
    <lineage>
        <taxon>Bacteria</taxon>
        <taxon>Pseudomonadati</taxon>
        <taxon>Pseudomonadota</taxon>
        <taxon>Betaproteobacteria</taxon>
        <taxon>Neisseriales</taxon>
        <taxon>Chitinibacteraceae</taxon>
        <taxon>Chitiniphilus</taxon>
    </lineage>
</organism>
<accession>A0A4V5MR96</accession>
<gene>
    <name evidence="3" type="ORF">FAZ21_06585</name>
</gene>
<sequence length="202" mass="21427">MAFDFSGLITFTPQRAIGPISAYVTMEEVGTDDLQITEHPVELGASVTDHAFKRPAEILIRCGWSNASLGGIAAILNGDASTIFGGGGVLFGSDYVSKIYAQLLALQASRQLFDVTTGKRLYRNMLMQSLSQTTDDKSENTLLVTVRCREVIIVQTQVTTLPPREDQASPAATAETVNGGIKQPAPAVPSPGGSAPPSSWTN</sequence>
<dbReference type="Pfam" id="PF21821">
    <property type="entry name" value="Dit_like"/>
    <property type="match status" value="1"/>
</dbReference>
<feature type="domain" description="Dit-like phage tail protein N-terminal" evidence="2">
    <location>
        <begin position="24"/>
        <end position="162"/>
    </location>
</feature>
<proteinExistence type="predicted"/>
<dbReference type="OrthoDB" id="9814225at2"/>
<evidence type="ECO:0000256" key="1">
    <source>
        <dbReference type="SAM" id="MobiDB-lite"/>
    </source>
</evidence>
<dbReference type="EMBL" id="SUMF01000004">
    <property type="protein sequence ID" value="TJZ75578.1"/>
    <property type="molecule type" value="Genomic_DNA"/>
</dbReference>
<evidence type="ECO:0000313" key="4">
    <source>
        <dbReference type="Proteomes" id="UP000310016"/>
    </source>
</evidence>
<dbReference type="AlphaFoldDB" id="A0A4V5MR96"/>
<comment type="caution">
    <text evidence="3">The sequence shown here is derived from an EMBL/GenBank/DDBJ whole genome shotgun (WGS) entry which is preliminary data.</text>
</comment>
<name>A0A4V5MR96_9NEIS</name>
<protein>
    <recommendedName>
        <fullName evidence="2">Dit-like phage tail protein N-terminal domain-containing protein</fullName>
    </recommendedName>
</protein>
<dbReference type="RefSeq" id="WP_136772491.1">
    <property type="nucleotide sequence ID" value="NZ_SUMF01000004.1"/>
</dbReference>
<reference evidence="3 4" key="1">
    <citation type="submission" date="2019-04" db="EMBL/GenBank/DDBJ databases">
        <title>Chitiniphilus eburnea sp. nov., a novel chitinolytic bacterium isolated from aquaculture sludge.</title>
        <authorList>
            <person name="Sheng M."/>
        </authorList>
    </citation>
    <scope>NUCLEOTIDE SEQUENCE [LARGE SCALE GENOMIC DNA]</scope>
    <source>
        <strain evidence="3 4">HX-2-15</strain>
    </source>
</reference>
<dbReference type="Proteomes" id="UP000310016">
    <property type="component" value="Unassembled WGS sequence"/>
</dbReference>
<evidence type="ECO:0000313" key="3">
    <source>
        <dbReference type="EMBL" id="TJZ75578.1"/>
    </source>
</evidence>
<dbReference type="InterPro" id="IPR048494">
    <property type="entry name" value="Dit-like_N"/>
</dbReference>
<feature type="compositionally biased region" description="Low complexity" evidence="1">
    <location>
        <begin position="190"/>
        <end position="202"/>
    </location>
</feature>